<dbReference type="PANTHER" id="PTHR43585">
    <property type="entry name" value="FUMIPYRROLE BIOSYNTHESIS PROTEIN C"/>
    <property type="match status" value="1"/>
</dbReference>
<evidence type="ECO:0000256" key="5">
    <source>
        <dbReference type="PROSITE-ProRule" id="PRU00409"/>
    </source>
</evidence>
<dbReference type="SUPFAM" id="SSF56059">
    <property type="entry name" value="Glutathione synthetase ATP-binding domain-like"/>
    <property type="match status" value="1"/>
</dbReference>
<dbReference type="Gene3D" id="3.40.50.20">
    <property type="match status" value="1"/>
</dbReference>
<dbReference type="Gene3D" id="3.30.1490.20">
    <property type="entry name" value="ATP-grasp fold, A domain"/>
    <property type="match status" value="1"/>
</dbReference>
<dbReference type="Pfam" id="PF02222">
    <property type="entry name" value="ATP-grasp"/>
    <property type="match status" value="1"/>
</dbReference>
<keyword evidence="1" id="KW-0436">Ligase</keyword>
<evidence type="ECO:0000256" key="4">
    <source>
        <dbReference type="ARBA" id="ARBA00022840"/>
    </source>
</evidence>
<proteinExistence type="predicted"/>
<feature type="domain" description="ATP-grasp" evidence="6">
    <location>
        <begin position="116"/>
        <end position="311"/>
    </location>
</feature>
<dbReference type="Gene3D" id="3.30.470.20">
    <property type="entry name" value="ATP-grasp fold, B domain"/>
    <property type="match status" value="1"/>
</dbReference>
<protein>
    <submittedName>
        <fullName evidence="7">ATP-grasp domain-containing protein</fullName>
    </submittedName>
</protein>
<dbReference type="GO" id="GO:0005524">
    <property type="term" value="F:ATP binding"/>
    <property type="evidence" value="ECO:0007669"/>
    <property type="project" value="UniProtKB-UniRule"/>
</dbReference>
<keyword evidence="2 5" id="KW-0547">Nucleotide-binding</keyword>
<dbReference type="InterPro" id="IPR013815">
    <property type="entry name" value="ATP_grasp_subdomain_1"/>
</dbReference>
<dbReference type="InterPro" id="IPR052032">
    <property type="entry name" value="ATP-dep_AA_Ligase"/>
</dbReference>
<keyword evidence="8" id="KW-1185">Reference proteome</keyword>
<evidence type="ECO:0000256" key="1">
    <source>
        <dbReference type="ARBA" id="ARBA00022598"/>
    </source>
</evidence>
<dbReference type="GO" id="GO:0006164">
    <property type="term" value="P:purine nucleotide biosynthetic process"/>
    <property type="evidence" value="ECO:0007669"/>
    <property type="project" value="UniProtKB-KW"/>
</dbReference>
<dbReference type="InterPro" id="IPR003135">
    <property type="entry name" value="ATP-grasp_carboxylate-amine"/>
</dbReference>
<dbReference type="PROSITE" id="PS50975">
    <property type="entry name" value="ATP_GRASP"/>
    <property type="match status" value="1"/>
</dbReference>
<dbReference type="GO" id="GO:0016874">
    <property type="term" value="F:ligase activity"/>
    <property type="evidence" value="ECO:0007669"/>
    <property type="project" value="UniProtKB-KW"/>
</dbReference>
<evidence type="ECO:0000256" key="3">
    <source>
        <dbReference type="ARBA" id="ARBA00022755"/>
    </source>
</evidence>
<organism evidence="7 8">
    <name type="scientific">Sulfidibacter corallicola</name>
    <dbReference type="NCBI Taxonomy" id="2818388"/>
    <lineage>
        <taxon>Bacteria</taxon>
        <taxon>Pseudomonadati</taxon>
        <taxon>Acidobacteriota</taxon>
        <taxon>Holophagae</taxon>
        <taxon>Acanthopleuribacterales</taxon>
        <taxon>Acanthopleuribacteraceae</taxon>
        <taxon>Sulfidibacter</taxon>
    </lineage>
</organism>
<evidence type="ECO:0000259" key="6">
    <source>
        <dbReference type="PROSITE" id="PS50975"/>
    </source>
</evidence>
<gene>
    <name evidence="7" type="ORF">J3U87_20140</name>
</gene>
<keyword evidence="4 5" id="KW-0067">ATP-binding</keyword>
<keyword evidence="3" id="KW-0658">Purine biosynthesis</keyword>
<dbReference type="KEGG" id="scor:J3U87_20140"/>
<reference evidence="7" key="1">
    <citation type="submission" date="2021-03" db="EMBL/GenBank/DDBJ databases">
        <title>Acanthopleuribacteraceae sp. M133.</title>
        <authorList>
            <person name="Wang G."/>
        </authorList>
    </citation>
    <scope>NUCLEOTIDE SEQUENCE</scope>
    <source>
        <strain evidence="7">M133</strain>
    </source>
</reference>
<dbReference type="GO" id="GO:0046872">
    <property type="term" value="F:metal ion binding"/>
    <property type="evidence" value="ECO:0007669"/>
    <property type="project" value="InterPro"/>
</dbReference>
<evidence type="ECO:0000313" key="7">
    <source>
        <dbReference type="EMBL" id="QTD47902.1"/>
    </source>
</evidence>
<evidence type="ECO:0000256" key="2">
    <source>
        <dbReference type="ARBA" id="ARBA00022741"/>
    </source>
</evidence>
<dbReference type="RefSeq" id="WP_237377569.1">
    <property type="nucleotide sequence ID" value="NZ_CP071793.1"/>
</dbReference>
<evidence type="ECO:0000313" key="8">
    <source>
        <dbReference type="Proteomes" id="UP000663929"/>
    </source>
</evidence>
<accession>A0A8A4TFB8</accession>
<sequence>MHVIFVAPHFPAYQKQFVRALKTVGAAVTGIGEAPVDMLPDDLKSWLDGYEQVPSVCDDQAMLDAVRRIQRRGWVDRMEATIEAHMLTAARVREATGIPGLTYQQTVLVRDKTIMKDFMRKHGIPTAMSASAENVDEVVAFGRKVGYPIIIKPRAAAGASGTWRVNGENELGPVLQQCGVAQGNSVALEEFIEGHEGFYDTITVGGKVAHDFISHYYPGVLEAMRTRWISPVIITTNRMDAPGYDEVKIMGRKVIRDLGLHTAPTHMEWFFGPKGLKFSEIGARPPGVGQWDLYCAANDIDLYKEWAFSIVHGTCPTPLSRRYSAAIITLRPNQDGHIKGYEGVEHICNKYGKWFIKSHFPPVGAPTQPVEAGYMANAWIQIKYPDYDDLRAILEEIGRTIQVHAG</sequence>
<name>A0A8A4TFB8_SULCO</name>
<dbReference type="Proteomes" id="UP000663929">
    <property type="component" value="Chromosome"/>
</dbReference>
<dbReference type="PANTHER" id="PTHR43585:SF2">
    <property type="entry name" value="ATP-GRASP ENZYME FSQD"/>
    <property type="match status" value="1"/>
</dbReference>
<dbReference type="EMBL" id="CP071793">
    <property type="protein sequence ID" value="QTD47902.1"/>
    <property type="molecule type" value="Genomic_DNA"/>
</dbReference>
<dbReference type="InterPro" id="IPR011761">
    <property type="entry name" value="ATP-grasp"/>
</dbReference>
<dbReference type="AlphaFoldDB" id="A0A8A4TFB8"/>